<reference evidence="1 2" key="1">
    <citation type="journal article" date="2019" name="Nat. Plants">
        <title>Stout camphor tree genome fills gaps in understanding of flowering plant genome evolution.</title>
        <authorList>
            <person name="Chaw S.M."/>
            <person name="Liu Y.C."/>
            <person name="Wu Y.W."/>
            <person name="Wang H.Y."/>
            <person name="Lin C.I."/>
            <person name="Wu C.S."/>
            <person name="Ke H.M."/>
            <person name="Chang L.Y."/>
            <person name="Hsu C.Y."/>
            <person name="Yang H.T."/>
            <person name="Sudianto E."/>
            <person name="Hsu M.H."/>
            <person name="Wu K.P."/>
            <person name="Wang L.N."/>
            <person name="Leebens-Mack J.H."/>
            <person name="Tsai I.J."/>
        </authorList>
    </citation>
    <scope>NUCLEOTIDE SEQUENCE [LARGE SCALE GENOMIC DNA]</scope>
    <source>
        <strain evidence="2">cv. Chaw 1501</strain>
        <tissue evidence="1">Young leaves</tissue>
    </source>
</reference>
<dbReference type="Proteomes" id="UP000283530">
    <property type="component" value="Unassembled WGS sequence"/>
</dbReference>
<evidence type="ECO:0000313" key="2">
    <source>
        <dbReference type="Proteomes" id="UP000283530"/>
    </source>
</evidence>
<evidence type="ECO:0000313" key="1">
    <source>
        <dbReference type="EMBL" id="RWR76153.1"/>
    </source>
</evidence>
<sequence length="109" mass="12375">MESFVLECILCCQVNEIAWNTTGEIFFLTTGNAPKDNLFPFYVLDLNQEKLDPDSLQVIFHKLYFTWLKTTPQGLTCMANVGTLEVLDYPSLRVLHTLMAHTAGCLTKE</sequence>
<dbReference type="OrthoDB" id="340259at2759"/>
<organism evidence="1 2">
    <name type="scientific">Cinnamomum micranthum f. kanehirae</name>
    <dbReference type="NCBI Taxonomy" id="337451"/>
    <lineage>
        <taxon>Eukaryota</taxon>
        <taxon>Viridiplantae</taxon>
        <taxon>Streptophyta</taxon>
        <taxon>Embryophyta</taxon>
        <taxon>Tracheophyta</taxon>
        <taxon>Spermatophyta</taxon>
        <taxon>Magnoliopsida</taxon>
        <taxon>Magnoliidae</taxon>
        <taxon>Laurales</taxon>
        <taxon>Lauraceae</taxon>
        <taxon>Cinnamomum</taxon>
    </lineage>
</organism>
<name>A0A443NCB4_9MAGN</name>
<dbReference type="EMBL" id="QPKB01000002">
    <property type="protein sequence ID" value="RWR76153.1"/>
    <property type="molecule type" value="Genomic_DNA"/>
</dbReference>
<gene>
    <name evidence="1" type="ORF">CKAN_00457500</name>
</gene>
<accession>A0A443NCB4</accession>
<proteinExistence type="predicted"/>
<dbReference type="AlphaFoldDB" id="A0A443NCB4"/>
<keyword evidence="2" id="KW-1185">Reference proteome</keyword>
<comment type="caution">
    <text evidence="1">The sequence shown here is derived from an EMBL/GenBank/DDBJ whole genome shotgun (WGS) entry which is preliminary data.</text>
</comment>
<protein>
    <submittedName>
        <fullName evidence="1">THO complex subunit 3 isoform X1</fullName>
    </submittedName>
</protein>